<sequence length="168" mass="19174">MPPSYHVYLSKLSTTPDNWDDANDADYNHTNGWVKFTCPSLDDSAQNKNSHKHNASHISYRIVTGKLIQGMKLNGLVIVNTGDTEGSEYYNAVKEFLLRHMLTGTSTEYAYPLYLHIYSPSLATKYIKWMDNNETMKSHCRVNVKSYAFHLDNSGVYIGTIILEEAWI</sequence>
<dbReference type="EMBL" id="LAZR01001574">
    <property type="protein sequence ID" value="KKN42530.1"/>
    <property type="molecule type" value="Genomic_DNA"/>
</dbReference>
<protein>
    <submittedName>
        <fullName evidence="1">Uncharacterized protein</fullName>
    </submittedName>
</protein>
<organism evidence="1">
    <name type="scientific">marine sediment metagenome</name>
    <dbReference type="NCBI Taxonomy" id="412755"/>
    <lineage>
        <taxon>unclassified sequences</taxon>
        <taxon>metagenomes</taxon>
        <taxon>ecological metagenomes</taxon>
    </lineage>
</organism>
<comment type="caution">
    <text evidence="1">The sequence shown here is derived from an EMBL/GenBank/DDBJ whole genome shotgun (WGS) entry which is preliminary data.</text>
</comment>
<evidence type="ECO:0000313" key="1">
    <source>
        <dbReference type="EMBL" id="KKN42530.1"/>
    </source>
</evidence>
<name>A0A0F9QEP7_9ZZZZ</name>
<reference evidence="1" key="1">
    <citation type="journal article" date="2015" name="Nature">
        <title>Complex archaea that bridge the gap between prokaryotes and eukaryotes.</title>
        <authorList>
            <person name="Spang A."/>
            <person name="Saw J.H."/>
            <person name="Jorgensen S.L."/>
            <person name="Zaremba-Niedzwiedzka K."/>
            <person name="Martijn J."/>
            <person name="Lind A.E."/>
            <person name="van Eijk R."/>
            <person name="Schleper C."/>
            <person name="Guy L."/>
            <person name="Ettema T.J."/>
        </authorList>
    </citation>
    <scope>NUCLEOTIDE SEQUENCE</scope>
</reference>
<accession>A0A0F9QEP7</accession>
<dbReference type="AlphaFoldDB" id="A0A0F9QEP7"/>
<proteinExistence type="predicted"/>
<gene>
    <name evidence="1" type="ORF">LCGC14_0712160</name>
</gene>